<sequence length="416" mass="44524">MPPRFTESQMYASLPKSGAVSPQSMGPSSSTTSLPSSAASSPYSEAAPSSASASTSTVAKPNVVQNAFREVRHFAGGLISHPYETTKHFTLLRHSHGLVFFQGPTTSLAISIFSDGPLPPDRTLWLQNKGFSGKTGMRLKALMGANGSWLNVTPTMAIDSDQLNPSDERAWQRDIGHFRKKAKPAKIREKHKLRETVVLRIPAEAGDGYFSVVLCTGDKKKNLCTSPTFRLLSTSTSMHSIKGASLSTLPLELGAMAVNVYATSKIAAVAGPVATVVQNRVQKYMPSTITTAVVKGAGTKAYDMAGSHEKLQKYMPSEATRENIKKGTTKAYDLAGGKEKVHAQVQDKFRTVVSDGNTLYEQQLSHSSLPSNSTDIALDAGPQPPYPIRFTCTSSSAPPDPSPSLPTTTLTSVPDH</sequence>
<feature type="compositionally biased region" description="Low complexity" evidence="1">
    <location>
        <begin position="405"/>
        <end position="416"/>
    </location>
</feature>
<accession>A0A8H8RJJ9</accession>
<feature type="non-terminal residue" evidence="2">
    <location>
        <position position="416"/>
    </location>
</feature>
<feature type="compositionally biased region" description="Low complexity" evidence="1">
    <location>
        <begin position="21"/>
        <end position="59"/>
    </location>
</feature>
<dbReference type="OrthoDB" id="276388at2759"/>
<feature type="region of interest" description="Disordered" evidence="1">
    <location>
        <begin position="1"/>
        <end position="59"/>
    </location>
</feature>
<dbReference type="AlphaFoldDB" id="A0A8H8RJJ9"/>
<feature type="compositionally biased region" description="Polar residues" evidence="1">
    <location>
        <begin position="1"/>
        <end position="11"/>
    </location>
</feature>
<name>A0A8H8RJJ9_9HELO</name>
<keyword evidence="3" id="KW-1185">Reference proteome</keyword>
<evidence type="ECO:0000313" key="3">
    <source>
        <dbReference type="Proteomes" id="UP000443090"/>
    </source>
</evidence>
<feature type="region of interest" description="Disordered" evidence="1">
    <location>
        <begin position="363"/>
        <end position="416"/>
    </location>
</feature>
<dbReference type="Proteomes" id="UP000443090">
    <property type="component" value="Unassembled WGS sequence"/>
</dbReference>
<proteinExistence type="predicted"/>
<gene>
    <name evidence="2" type="ORF">LOCC1_G006680</name>
</gene>
<evidence type="ECO:0000256" key="1">
    <source>
        <dbReference type="SAM" id="MobiDB-lite"/>
    </source>
</evidence>
<comment type="caution">
    <text evidence="2">The sequence shown here is derived from an EMBL/GenBank/DDBJ whole genome shotgun (WGS) entry which is preliminary data.</text>
</comment>
<evidence type="ECO:0000313" key="2">
    <source>
        <dbReference type="EMBL" id="TVY35695.1"/>
    </source>
</evidence>
<feature type="compositionally biased region" description="Polar residues" evidence="1">
    <location>
        <begin position="363"/>
        <end position="375"/>
    </location>
</feature>
<dbReference type="EMBL" id="QGMI01000938">
    <property type="protein sequence ID" value="TVY35695.1"/>
    <property type="molecule type" value="Genomic_DNA"/>
</dbReference>
<organism evidence="2 3">
    <name type="scientific">Lachnellula occidentalis</name>
    <dbReference type="NCBI Taxonomy" id="215460"/>
    <lineage>
        <taxon>Eukaryota</taxon>
        <taxon>Fungi</taxon>
        <taxon>Dikarya</taxon>
        <taxon>Ascomycota</taxon>
        <taxon>Pezizomycotina</taxon>
        <taxon>Leotiomycetes</taxon>
        <taxon>Helotiales</taxon>
        <taxon>Lachnaceae</taxon>
        <taxon>Lachnellula</taxon>
    </lineage>
</organism>
<reference evidence="2 3" key="1">
    <citation type="submission" date="2018-05" db="EMBL/GenBank/DDBJ databases">
        <title>Genome sequencing and assembly of the regulated plant pathogen Lachnellula willkommii and related sister species for the development of diagnostic species identification markers.</title>
        <authorList>
            <person name="Giroux E."/>
            <person name="Bilodeau G."/>
        </authorList>
    </citation>
    <scope>NUCLEOTIDE SEQUENCE [LARGE SCALE GENOMIC DNA]</scope>
    <source>
        <strain evidence="2 3">CBS 160.35</strain>
    </source>
</reference>
<protein>
    <submittedName>
        <fullName evidence="2">Uncharacterized protein</fullName>
    </submittedName>
</protein>